<sequence>MLFQEMPRVKDEVELKFNSTYPVYLKIWSWATKNLNKFNDYKDFSYFKKWESEEFTQIFRDFQVREVFGSVLIEFVKYVYFYHIPPGLRDSKLKVEHKETITEIFTVVIGNYYFNFMKCANSIILCDISYNEKHRTYYRVQDFLGYNDTYLKNTKKDSYVQYMNNVWFVNTNVPFMSYPDGILDNNRQVNKLKNIPFFNDFKKSYFNNYKNIDNSSEWYEGCKKVISAINPQFIWEFVEYSLRDKRIVIVTGFKRNAPFGYF</sequence>
<dbReference type="RefSeq" id="WP_252226390.1">
    <property type="nucleotide sequence ID" value="NZ_JAVJAN010000026.1"/>
</dbReference>
<accession>A0ABU1EID5</accession>
<name>A0ABU1EID5_9CLOT</name>
<reference evidence="1 2" key="1">
    <citation type="submission" date="2023-09" db="EMBL/GenBank/DDBJ databases">
        <authorList>
            <person name="Zhai L."/>
        </authorList>
    </citation>
    <scope>NUCLEOTIDE SEQUENCE [LARGE SCALE GENOMIC DNA]</scope>
    <source>
        <strain evidence="1 2">5 N-1</strain>
    </source>
</reference>
<dbReference type="Proteomes" id="UP001256646">
    <property type="component" value="Unassembled WGS sequence"/>
</dbReference>
<gene>
    <name evidence="1" type="ORF">RGC78_10615</name>
</gene>
<comment type="caution">
    <text evidence="1">The sequence shown here is derived from an EMBL/GenBank/DDBJ whole genome shotgun (WGS) entry which is preliminary data.</text>
</comment>
<dbReference type="EMBL" id="JAVJAN010000026">
    <property type="protein sequence ID" value="MDR5587918.1"/>
    <property type="molecule type" value="Genomic_DNA"/>
</dbReference>
<keyword evidence="2" id="KW-1185">Reference proteome</keyword>
<evidence type="ECO:0000313" key="1">
    <source>
        <dbReference type="EMBL" id="MDR5587918.1"/>
    </source>
</evidence>
<organism evidence="1 2">
    <name type="scientific">Clostridium aquiflavi</name>
    <dbReference type="NCBI Taxonomy" id="3073603"/>
    <lineage>
        <taxon>Bacteria</taxon>
        <taxon>Bacillati</taxon>
        <taxon>Bacillota</taxon>
        <taxon>Clostridia</taxon>
        <taxon>Eubacteriales</taxon>
        <taxon>Clostridiaceae</taxon>
        <taxon>Clostridium</taxon>
    </lineage>
</organism>
<evidence type="ECO:0000313" key="2">
    <source>
        <dbReference type="Proteomes" id="UP001256646"/>
    </source>
</evidence>
<proteinExistence type="predicted"/>
<protein>
    <submittedName>
        <fullName evidence="1">Uncharacterized protein</fullName>
    </submittedName>
</protein>